<gene>
    <name evidence="8" type="ORF">ACFFF6_18525</name>
</gene>
<accession>A0ABV6RG49</accession>
<comment type="caution">
    <text evidence="8">The sequence shown here is derived from an EMBL/GenBank/DDBJ whole genome shotgun (WGS) entry which is preliminary data.</text>
</comment>
<feature type="transmembrane region" description="Helical" evidence="6">
    <location>
        <begin position="102"/>
        <end position="123"/>
    </location>
</feature>
<proteinExistence type="predicted"/>
<organism evidence="8 9">
    <name type="scientific">Brachybacterium hainanense</name>
    <dbReference type="NCBI Taxonomy" id="1541174"/>
    <lineage>
        <taxon>Bacteria</taxon>
        <taxon>Bacillati</taxon>
        <taxon>Actinomycetota</taxon>
        <taxon>Actinomycetes</taxon>
        <taxon>Micrococcales</taxon>
        <taxon>Dermabacteraceae</taxon>
        <taxon>Brachybacterium</taxon>
    </lineage>
</organism>
<feature type="compositionally biased region" description="Basic and acidic residues" evidence="5">
    <location>
        <begin position="1"/>
        <end position="13"/>
    </location>
</feature>
<name>A0ABV6RG49_9MICO</name>
<feature type="region of interest" description="Disordered" evidence="5">
    <location>
        <begin position="1"/>
        <end position="96"/>
    </location>
</feature>
<feature type="domain" description="Lipopolysaccharide assembly protein A" evidence="7">
    <location>
        <begin position="124"/>
        <end position="183"/>
    </location>
</feature>
<evidence type="ECO:0000259" key="7">
    <source>
        <dbReference type="Pfam" id="PF06305"/>
    </source>
</evidence>
<evidence type="ECO:0000256" key="2">
    <source>
        <dbReference type="ARBA" id="ARBA00022692"/>
    </source>
</evidence>
<dbReference type="Pfam" id="PF06305">
    <property type="entry name" value="LapA_dom"/>
    <property type="match status" value="1"/>
</dbReference>
<protein>
    <submittedName>
        <fullName evidence="8">Lipopolysaccharide assembly protein LapA domain-containing protein</fullName>
    </submittedName>
</protein>
<feature type="compositionally biased region" description="Pro residues" evidence="5">
    <location>
        <begin position="16"/>
        <end position="38"/>
    </location>
</feature>
<evidence type="ECO:0000256" key="6">
    <source>
        <dbReference type="SAM" id="Phobius"/>
    </source>
</evidence>
<evidence type="ECO:0000256" key="4">
    <source>
        <dbReference type="ARBA" id="ARBA00023136"/>
    </source>
</evidence>
<keyword evidence="1" id="KW-1003">Cell membrane</keyword>
<reference evidence="8 9" key="1">
    <citation type="submission" date="2024-09" db="EMBL/GenBank/DDBJ databases">
        <authorList>
            <person name="Sun Q."/>
            <person name="Mori K."/>
        </authorList>
    </citation>
    <scope>NUCLEOTIDE SEQUENCE [LARGE SCALE GENOMIC DNA]</scope>
    <source>
        <strain evidence="8 9">CICC 10874</strain>
    </source>
</reference>
<evidence type="ECO:0000313" key="8">
    <source>
        <dbReference type="EMBL" id="MFC0675950.1"/>
    </source>
</evidence>
<keyword evidence="9" id="KW-1185">Reference proteome</keyword>
<keyword evidence="3 6" id="KW-1133">Transmembrane helix</keyword>
<evidence type="ECO:0000313" key="9">
    <source>
        <dbReference type="Proteomes" id="UP001589793"/>
    </source>
</evidence>
<evidence type="ECO:0000256" key="3">
    <source>
        <dbReference type="ARBA" id="ARBA00022989"/>
    </source>
</evidence>
<dbReference type="InterPro" id="IPR010445">
    <property type="entry name" value="LapA_dom"/>
</dbReference>
<feature type="compositionally biased region" description="Basic and acidic residues" evidence="5">
    <location>
        <begin position="40"/>
        <end position="52"/>
    </location>
</feature>
<dbReference type="EMBL" id="JBHLSV010000034">
    <property type="protein sequence ID" value="MFC0675950.1"/>
    <property type="molecule type" value="Genomic_DNA"/>
</dbReference>
<dbReference type="RefSeq" id="WP_376982992.1">
    <property type="nucleotide sequence ID" value="NZ_JBHLSV010000034.1"/>
</dbReference>
<evidence type="ECO:0000256" key="5">
    <source>
        <dbReference type="SAM" id="MobiDB-lite"/>
    </source>
</evidence>
<keyword evidence="2 6" id="KW-0812">Transmembrane</keyword>
<sequence>MTAPHDENSRPSARDTPPPASPDVPAPPPSDPVGPVPRAPRSDADGPVRRAAEPSTTGAEEPGTRRGRTADASGRTPGTAPERETRGGGSTEVAPEPHSLSLGLWAALILGAIVLVLLLIFVIQNNVPTAFQYFGAHFTLPLGVAMLLAAIAGGLVMGLVGSVRIIQLTWALRKLRKAERKIRSAVER</sequence>
<dbReference type="Proteomes" id="UP001589793">
    <property type="component" value="Unassembled WGS sequence"/>
</dbReference>
<evidence type="ECO:0000256" key="1">
    <source>
        <dbReference type="ARBA" id="ARBA00022475"/>
    </source>
</evidence>
<keyword evidence="4 6" id="KW-0472">Membrane</keyword>
<feature type="transmembrane region" description="Helical" evidence="6">
    <location>
        <begin position="143"/>
        <end position="166"/>
    </location>
</feature>